<dbReference type="PANTHER" id="PTHR43190:SF3">
    <property type="entry name" value="N-ACETYL-D-GLUCOSAMINE KINASE"/>
    <property type="match status" value="1"/>
</dbReference>
<sequence length="323" mass="33287">MMTASLLLAVDGGNSKTDLAVVSSQGELLATVRGPGFRPHTHGVHGAVERLSDSVSAALAQAGADKVNHLSACLAGADSPEDEQQLEEALAARGWALSVRVQNDTFALLRVGSAGGHGVAVVCGAGINCVGSNADGRTLRFPSLGRITGDWGGGWELGNEALWHGIRAEDGRGPGTVLATAVAAHFGLATALDVGLALHRGDLDGERLNTLAPVLMDAAEAGDAVAREISDRLAEEVVGMGEVALRRVGLLDRPAEVVLGGGVLTARRAVLMDTIEWRFAERAPFAHLIVADAPPVLGAALYGLDRLDASATAHDALRAAYRT</sequence>
<dbReference type="EMBL" id="JAGEOJ010000009">
    <property type="protein sequence ID" value="MBO2449809.1"/>
    <property type="molecule type" value="Genomic_DNA"/>
</dbReference>
<accession>A0A939PIH8</accession>
<evidence type="ECO:0000313" key="2">
    <source>
        <dbReference type="EMBL" id="MBO2449809.1"/>
    </source>
</evidence>
<comment type="caution">
    <text evidence="2">The sequence shown here is derived from an EMBL/GenBank/DDBJ whole genome shotgun (WGS) entry which is preliminary data.</text>
</comment>
<dbReference type="InterPro" id="IPR043129">
    <property type="entry name" value="ATPase_NBD"/>
</dbReference>
<dbReference type="InterPro" id="IPR052519">
    <property type="entry name" value="Euk-type_GlcNAc_Kinase"/>
</dbReference>
<keyword evidence="3" id="KW-1185">Reference proteome</keyword>
<dbReference type="PANTHER" id="PTHR43190">
    <property type="entry name" value="N-ACETYL-D-GLUCOSAMINE KINASE"/>
    <property type="match status" value="1"/>
</dbReference>
<evidence type="ECO:0000259" key="1">
    <source>
        <dbReference type="Pfam" id="PF01869"/>
    </source>
</evidence>
<feature type="domain" description="ATPase BadF/BadG/BcrA/BcrD type" evidence="1">
    <location>
        <begin position="10"/>
        <end position="303"/>
    </location>
</feature>
<protein>
    <submittedName>
        <fullName evidence="2">ATPase</fullName>
    </submittedName>
</protein>
<reference evidence="2" key="1">
    <citation type="submission" date="2021-03" db="EMBL/GenBank/DDBJ databases">
        <authorList>
            <person name="Kanchanasin P."/>
            <person name="Saeng-In P."/>
            <person name="Phongsopitanun W."/>
            <person name="Yuki M."/>
            <person name="Kudo T."/>
            <person name="Ohkuma M."/>
            <person name="Tanasupawat S."/>
        </authorList>
    </citation>
    <scope>NUCLEOTIDE SEQUENCE</scope>
    <source>
        <strain evidence="2">GKU 128</strain>
    </source>
</reference>
<dbReference type="Gene3D" id="3.30.420.40">
    <property type="match status" value="2"/>
</dbReference>
<proteinExistence type="predicted"/>
<dbReference type="AlphaFoldDB" id="A0A939PIH8"/>
<gene>
    <name evidence="2" type="ORF">J4573_22095</name>
</gene>
<dbReference type="Pfam" id="PF01869">
    <property type="entry name" value="BcrAD_BadFG"/>
    <property type="match status" value="1"/>
</dbReference>
<name>A0A939PIH8_9ACTN</name>
<dbReference type="SUPFAM" id="SSF53067">
    <property type="entry name" value="Actin-like ATPase domain"/>
    <property type="match status" value="2"/>
</dbReference>
<dbReference type="InterPro" id="IPR002731">
    <property type="entry name" value="ATPase_BadF"/>
</dbReference>
<evidence type="ECO:0000313" key="3">
    <source>
        <dbReference type="Proteomes" id="UP000669179"/>
    </source>
</evidence>
<organism evidence="2 3">
    <name type="scientific">Actinomadura barringtoniae</name>
    <dbReference type="NCBI Taxonomy" id="1427535"/>
    <lineage>
        <taxon>Bacteria</taxon>
        <taxon>Bacillati</taxon>
        <taxon>Actinomycetota</taxon>
        <taxon>Actinomycetes</taxon>
        <taxon>Streptosporangiales</taxon>
        <taxon>Thermomonosporaceae</taxon>
        <taxon>Actinomadura</taxon>
    </lineage>
</organism>
<dbReference type="CDD" id="cd24007">
    <property type="entry name" value="ASKHA_NBD_eukNAGK-like"/>
    <property type="match status" value="1"/>
</dbReference>
<dbReference type="Proteomes" id="UP000669179">
    <property type="component" value="Unassembled WGS sequence"/>
</dbReference>